<name>A0AB33YZ23_9GAMM</name>
<comment type="cofactor">
    <cofactor evidence="4">
        <name>a divalent metal cation</name>
        <dbReference type="ChEBI" id="CHEBI:60240"/>
    </cofactor>
</comment>
<dbReference type="NCBIfam" id="NF001938">
    <property type="entry name" value="PRK00714.1-5"/>
    <property type="match status" value="1"/>
</dbReference>
<evidence type="ECO:0000256" key="3">
    <source>
        <dbReference type="ARBA" id="ARBA00022801"/>
    </source>
</evidence>
<organism evidence="6 7">
    <name type="scientific">Cycloclasticus pugetii</name>
    <dbReference type="NCBI Taxonomy" id="34068"/>
    <lineage>
        <taxon>Bacteria</taxon>
        <taxon>Pseudomonadati</taxon>
        <taxon>Pseudomonadota</taxon>
        <taxon>Gammaproteobacteria</taxon>
        <taxon>Thiotrichales</taxon>
        <taxon>Piscirickettsiaceae</taxon>
        <taxon>Cycloclasticus</taxon>
    </lineage>
</organism>
<dbReference type="EMBL" id="ASHL01000012">
    <property type="protein sequence ID" value="EPD12332.1"/>
    <property type="molecule type" value="Genomic_DNA"/>
</dbReference>
<dbReference type="NCBIfam" id="NF001937">
    <property type="entry name" value="PRK00714.1-4"/>
    <property type="match status" value="1"/>
</dbReference>
<keyword evidence="3 4" id="KW-0378">Hydrolase</keyword>
<dbReference type="EC" id="3.6.1.-" evidence="4"/>
<dbReference type="InterPro" id="IPR015797">
    <property type="entry name" value="NUDIX_hydrolase-like_dom_sf"/>
</dbReference>
<evidence type="ECO:0000313" key="6">
    <source>
        <dbReference type="EMBL" id="EPD12332.1"/>
    </source>
</evidence>
<dbReference type="AlphaFoldDB" id="A0AB33YZ23"/>
<dbReference type="Proteomes" id="UP000015462">
    <property type="component" value="Unassembled WGS sequence"/>
</dbReference>
<protein>
    <recommendedName>
        <fullName evidence="4">RNA pyrophosphohydrolase</fullName>
        <ecNumber evidence="4">3.6.1.-</ecNumber>
    </recommendedName>
    <alternativeName>
        <fullName evidence="4">(Di)nucleoside polyphosphate hydrolase</fullName>
    </alternativeName>
</protein>
<evidence type="ECO:0000256" key="2">
    <source>
        <dbReference type="ARBA" id="ARBA00001946"/>
    </source>
</evidence>
<gene>
    <name evidence="4" type="primary">rppH</name>
    <name evidence="4" type="synonym">nudH</name>
    <name evidence="6" type="ORF">L196_11029</name>
</gene>
<dbReference type="RefSeq" id="WP_015005088.1">
    <property type="nucleotide sequence ID" value="NZ_FQZJ01000007.1"/>
</dbReference>
<dbReference type="InterPro" id="IPR022927">
    <property type="entry name" value="RppH"/>
</dbReference>
<evidence type="ECO:0000256" key="1">
    <source>
        <dbReference type="ARBA" id="ARBA00001936"/>
    </source>
</evidence>
<evidence type="ECO:0000259" key="5">
    <source>
        <dbReference type="PROSITE" id="PS51462"/>
    </source>
</evidence>
<feature type="short sequence motif" description="Nudix box" evidence="4">
    <location>
        <begin position="38"/>
        <end position="59"/>
    </location>
</feature>
<accession>A0AB33YZ23</accession>
<dbReference type="Gene3D" id="3.90.79.10">
    <property type="entry name" value="Nucleoside Triphosphate Pyrophosphohydrolase"/>
    <property type="match status" value="1"/>
</dbReference>
<comment type="caution">
    <text evidence="6">The sequence shown here is derived from an EMBL/GenBank/DDBJ whole genome shotgun (WGS) entry which is preliminary data.</text>
</comment>
<dbReference type="GO" id="GO:0016462">
    <property type="term" value="F:pyrophosphatase activity"/>
    <property type="evidence" value="ECO:0007669"/>
    <property type="project" value="UniProtKB-ARBA"/>
</dbReference>
<feature type="domain" description="Nudix hydrolase" evidence="5">
    <location>
        <begin position="6"/>
        <end position="149"/>
    </location>
</feature>
<dbReference type="InterPro" id="IPR020084">
    <property type="entry name" value="NUDIX_hydrolase_CS"/>
</dbReference>
<evidence type="ECO:0000256" key="4">
    <source>
        <dbReference type="HAMAP-Rule" id="MF_00298"/>
    </source>
</evidence>
<sequence length="166" mass="20052">MIDDDGYRHNVGIILCSQHNKLFWARRANQSGWQFPQGGMNEGETHEEAMYRELYEEIGLKPEHVEVVGKTREWVYYDLPKRYVRRDRSPVCRGQKQIWFMLRLVGEEKHITFDKTETPEFDSWRWADYWEPAFDVVYFKRNVYLSALTEMWSFLFPGITPNIFKK</sequence>
<evidence type="ECO:0000313" key="7">
    <source>
        <dbReference type="Proteomes" id="UP000015462"/>
    </source>
</evidence>
<comment type="function">
    <text evidence="4">Accelerates the degradation of transcripts by removing pyrophosphate from the 5'-end of triphosphorylated RNA, leading to a more labile monophosphorylated state that can stimulate subsequent ribonuclease cleavage.</text>
</comment>
<dbReference type="InterPro" id="IPR020476">
    <property type="entry name" value="Nudix_hydrolase"/>
</dbReference>
<dbReference type="HAMAP" id="MF_00298">
    <property type="entry name" value="Nudix_RppH"/>
    <property type="match status" value="1"/>
</dbReference>
<keyword evidence="7" id="KW-1185">Reference proteome</keyword>
<comment type="cofactor">
    <cofactor evidence="1">
        <name>Mn(2+)</name>
        <dbReference type="ChEBI" id="CHEBI:29035"/>
    </cofactor>
</comment>
<dbReference type="CDD" id="cd03671">
    <property type="entry name" value="NUDIX_Ap4A_hydrolase_plant_like"/>
    <property type="match status" value="1"/>
</dbReference>
<dbReference type="PROSITE" id="PS00893">
    <property type="entry name" value="NUDIX_BOX"/>
    <property type="match status" value="1"/>
</dbReference>
<reference evidence="6 7" key="1">
    <citation type="journal article" date="2013" name="Genome Announc.">
        <title>Genome Sequence of the Pyrene- and Fluoranthene-Degrading Bacterium Cycloclasticus sp. Strain PY97M.</title>
        <authorList>
            <person name="Cui Z."/>
            <person name="Xu G."/>
            <person name="Li Q."/>
            <person name="Gao W."/>
            <person name="Zheng L."/>
        </authorList>
    </citation>
    <scope>NUCLEOTIDE SEQUENCE [LARGE SCALE GENOMIC DNA]</scope>
    <source>
        <strain evidence="6 7">PY97M</strain>
    </source>
</reference>
<dbReference type="PANTHER" id="PTHR43736">
    <property type="entry name" value="ADP-RIBOSE PYROPHOSPHATASE"/>
    <property type="match status" value="1"/>
</dbReference>
<comment type="cofactor">
    <cofactor evidence="2">
        <name>Mg(2+)</name>
        <dbReference type="ChEBI" id="CHEBI:18420"/>
    </cofactor>
</comment>
<dbReference type="Pfam" id="PF00293">
    <property type="entry name" value="NUDIX"/>
    <property type="match status" value="1"/>
</dbReference>
<comment type="similarity">
    <text evidence="4">Belongs to the Nudix hydrolase family. RppH subfamily.</text>
</comment>
<dbReference type="PROSITE" id="PS51462">
    <property type="entry name" value="NUDIX"/>
    <property type="match status" value="1"/>
</dbReference>
<dbReference type="SUPFAM" id="SSF55811">
    <property type="entry name" value="Nudix"/>
    <property type="match status" value="1"/>
</dbReference>
<proteinExistence type="inferred from homology"/>
<dbReference type="PANTHER" id="PTHR43736:SF1">
    <property type="entry name" value="DIHYDRONEOPTERIN TRIPHOSPHATE DIPHOSPHATASE"/>
    <property type="match status" value="1"/>
</dbReference>
<dbReference type="PRINTS" id="PR00502">
    <property type="entry name" value="NUDIXFAMILY"/>
</dbReference>
<dbReference type="InterPro" id="IPR000086">
    <property type="entry name" value="NUDIX_hydrolase_dom"/>
</dbReference>